<dbReference type="AlphaFoldDB" id="A0A8X6SSU0"/>
<organism evidence="1 2">
    <name type="scientific">Trichonephila clavipes</name>
    <name type="common">Golden silk orbweaver</name>
    <name type="synonym">Nephila clavipes</name>
    <dbReference type="NCBI Taxonomy" id="2585209"/>
    <lineage>
        <taxon>Eukaryota</taxon>
        <taxon>Metazoa</taxon>
        <taxon>Ecdysozoa</taxon>
        <taxon>Arthropoda</taxon>
        <taxon>Chelicerata</taxon>
        <taxon>Arachnida</taxon>
        <taxon>Araneae</taxon>
        <taxon>Araneomorphae</taxon>
        <taxon>Entelegynae</taxon>
        <taxon>Araneoidea</taxon>
        <taxon>Nephilidae</taxon>
        <taxon>Trichonephila</taxon>
    </lineage>
</organism>
<name>A0A8X6SSU0_TRICX</name>
<protein>
    <submittedName>
        <fullName evidence="1">Uncharacterized protein</fullName>
    </submittedName>
</protein>
<gene>
    <name evidence="1" type="primary">NCL1_14598</name>
    <name evidence="1" type="ORF">TNCV_4127391</name>
</gene>
<sequence length="149" mass="16630">MACEIKLLESEATTGFFVLLGDQGNKAVLGWVMKEGLIPSRYECQKCKKDMLLVERKGTIDGFEWRCRVQSKENPHFVCWSVRKGMWFSHSRLSICVILRLTSSQALYLGGVGAARVFPKPASKVGDPPCAKGRCRLDAFPNRSTTSTI</sequence>
<evidence type="ECO:0000313" key="2">
    <source>
        <dbReference type="Proteomes" id="UP000887159"/>
    </source>
</evidence>
<evidence type="ECO:0000313" key="1">
    <source>
        <dbReference type="EMBL" id="GFY19352.1"/>
    </source>
</evidence>
<dbReference type="Proteomes" id="UP000887159">
    <property type="component" value="Unassembled WGS sequence"/>
</dbReference>
<reference evidence="1" key="1">
    <citation type="submission" date="2020-08" db="EMBL/GenBank/DDBJ databases">
        <title>Multicomponent nature underlies the extraordinary mechanical properties of spider dragline silk.</title>
        <authorList>
            <person name="Kono N."/>
            <person name="Nakamura H."/>
            <person name="Mori M."/>
            <person name="Yoshida Y."/>
            <person name="Ohtoshi R."/>
            <person name="Malay A.D."/>
            <person name="Moran D.A.P."/>
            <person name="Tomita M."/>
            <person name="Numata K."/>
            <person name="Arakawa K."/>
        </authorList>
    </citation>
    <scope>NUCLEOTIDE SEQUENCE</scope>
</reference>
<keyword evidence="2" id="KW-1185">Reference proteome</keyword>
<dbReference type="EMBL" id="BMAU01021352">
    <property type="protein sequence ID" value="GFY19352.1"/>
    <property type="molecule type" value="Genomic_DNA"/>
</dbReference>
<accession>A0A8X6SSU0</accession>
<proteinExistence type="predicted"/>
<comment type="caution">
    <text evidence="1">The sequence shown here is derived from an EMBL/GenBank/DDBJ whole genome shotgun (WGS) entry which is preliminary data.</text>
</comment>